<keyword evidence="1" id="KW-0805">Transcription regulation</keyword>
<evidence type="ECO:0000256" key="4">
    <source>
        <dbReference type="PROSITE-ProRule" id="PRU00335"/>
    </source>
</evidence>
<dbReference type="PANTHER" id="PTHR47506">
    <property type="entry name" value="TRANSCRIPTIONAL REGULATORY PROTEIN"/>
    <property type="match status" value="1"/>
</dbReference>
<dbReference type="InterPro" id="IPR009057">
    <property type="entry name" value="Homeodomain-like_sf"/>
</dbReference>
<dbReference type="PROSITE" id="PS50977">
    <property type="entry name" value="HTH_TETR_2"/>
    <property type="match status" value="2"/>
</dbReference>
<dbReference type="PRINTS" id="PR00455">
    <property type="entry name" value="HTHTETR"/>
</dbReference>
<accession>A0ABV6RG39</accession>
<name>A0ABV6RG39_9MICO</name>
<dbReference type="EMBL" id="JBHLSV010000034">
    <property type="protein sequence ID" value="MFC0675947.1"/>
    <property type="molecule type" value="Genomic_DNA"/>
</dbReference>
<keyword evidence="8" id="KW-1185">Reference proteome</keyword>
<evidence type="ECO:0000313" key="7">
    <source>
        <dbReference type="EMBL" id="MFC0675947.1"/>
    </source>
</evidence>
<feature type="DNA-binding region" description="H-T-H motif" evidence="4">
    <location>
        <begin position="255"/>
        <end position="274"/>
    </location>
</feature>
<feature type="DNA-binding region" description="H-T-H motif" evidence="4">
    <location>
        <begin position="38"/>
        <end position="57"/>
    </location>
</feature>
<comment type="caution">
    <text evidence="7">The sequence shown here is derived from an EMBL/GenBank/DDBJ whole genome shotgun (WGS) entry which is preliminary data.</text>
</comment>
<dbReference type="InterPro" id="IPR001647">
    <property type="entry name" value="HTH_TetR"/>
</dbReference>
<organism evidence="7 8">
    <name type="scientific">Brachybacterium hainanense</name>
    <dbReference type="NCBI Taxonomy" id="1541174"/>
    <lineage>
        <taxon>Bacteria</taxon>
        <taxon>Bacillati</taxon>
        <taxon>Actinomycetota</taxon>
        <taxon>Actinomycetes</taxon>
        <taxon>Micrococcales</taxon>
        <taxon>Dermabacteraceae</taxon>
        <taxon>Brachybacterium</taxon>
    </lineage>
</organism>
<sequence>MSTAPTASVRVLGRERTRARIVDAARTLFVQQGYRATSLRDIAAAAGISHPGLAKHVSSKDELLSIVLAQMEEDSARAMDAQANAADGSPRPLPFSTLAALNAATPGYVALFAALTGEASTPAHPSHAAMARRYEEVERLSLGILDRARRDGTVHPDRATAAEMRRFDAIWDGLQLMSLFLPDRIDVPARLAALEERWREPPPAEIAPPRLPPRAAAAPPAPREEHGYRTGRARRAQILAAASDLFARDGYGDTALARIAQSAGASKSAVLHHFGSKEGLLEAVLDERDRALRALAGRPPDPAQGREGLDLIARQAQEASRRQPGLIQLYAVLSCEAAAPAHPAHTYVAERFVAVLADVTALFGQARDRGELPPHRDPEQEAMLYVALWDGLQYRWLYDREVDISAELGAHLAQVLSR</sequence>
<dbReference type="Gene3D" id="1.10.357.10">
    <property type="entry name" value="Tetracycline Repressor, domain 2"/>
    <property type="match status" value="2"/>
</dbReference>
<keyword evidence="3" id="KW-0804">Transcription</keyword>
<proteinExistence type="predicted"/>
<feature type="region of interest" description="Disordered" evidence="5">
    <location>
        <begin position="202"/>
        <end position="230"/>
    </location>
</feature>
<dbReference type="PANTHER" id="PTHR47506:SF6">
    <property type="entry name" value="HTH-TYPE TRANSCRIPTIONAL REPRESSOR NEMR"/>
    <property type="match status" value="1"/>
</dbReference>
<evidence type="ECO:0000256" key="3">
    <source>
        <dbReference type="ARBA" id="ARBA00023163"/>
    </source>
</evidence>
<dbReference type="SUPFAM" id="SSF48498">
    <property type="entry name" value="Tetracyclin repressor-like, C-terminal domain"/>
    <property type="match status" value="2"/>
</dbReference>
<dbReference type="RefSeq" id="WP_376982989.1">
    <property type="nucleotide sequence ID" value="NZ_JBHLSV010000034.1"/>
</dbReference>
<feature type="domain" description="HTH tetR-type" evidence="6">
    <location>
        <begin position="232"/>
        <end position="292"/>
    </location>
</feature>
<evidence type="ECO:0000313" key="8">
    <source>
        <dbReference type="Proteomes" id="UP001589793"/>
    </source>
</evidence>
<evidence type="ECO:0000259" key="6">
    <source>
        <dbReference type="PROSITE" id="PS50977"/>
    </source>
</evidence>
<feature type="domain" description="HTH tetR-type" evidence="6">
    <location>
        <begin position="15"/>
        <end position="75"/>
    </location>
</feature>
<evidence type="ECO:0000256" key="5">
    <source>
        <dbReference type="SAM" id="MobiDB-lite"/>
    </source>
</evidence>
<keyword evidence="2 4" id="KW-0238">DNA-binding</keyword>
<dbReference type="SUPFAM" id="SSF46689">
    <property type="entry name" value="Homeodomain-like"/>
    <property type="match status" value="2"/>
</dbReference>
<reference evidence="7 8" key="1">
    <citation type="submission" date="2024-09" db="EMBL/GenBank/DDBJ databases">
        <authorList>
            <person name="Sun Q."/>
            <person name="Mori K."/>
        </authorList>
    </citation>
    <scope>NUCLEOTIDE SEQUENCE [LARGE SCALE GENOMIC DNA]</scope>
    <source>
        <strain evidence="7 8">CICC 10874</strain>
    </source>
</reference>
<dbReference type="Pfam" id="PF00440">
    <property type="entry name" value="TetR_N"/>
    <property type="match status" value="2"/>
</dbReference>
<gene>
    <name evidence="7" type="ORF">ACFFF6_18510</name>
</gene>
<evidence type="ECO:0000256" key="1">
    <source>
        <dbReference type="ARBA" id="ARBA00023015"/>
    </source>
</evidence>
<dbReference type="Proteomes" id="UP001589793">
    <property type="component" value="Unassembled WGS sequence"/>
</dbReference>
<dbReference type="InterPro" id="IPR036271">
    <property type="entry name" value="Tet_transcr_reg_TetR-rel_C_sf"/>
</dbReference>
<evidence type="ECO:0000256" key="2">
    <source>
        <dbReference type="ARBA" id="ARBA00023125"/>
    </source>
</evidence>
<feature type="compositionally biased region" description="Pro residues" evidence="5">
    <location>
        <begin position="203"/>
        <end position="212"/>
    </location>
</feature>
<protein>
    <submittedName>
        <fullName evidence="7">TetR/AcrR family transcriptional regulator</fullName>
    </submittedName>
</protein>